<organism evidence="2 3">
    <name type="scientific">Loigolactobacillus bifermentans DSM 20003</name>
    <dbReference type="NCBI Taxonomy" id="1423726"/>
    <lineage>
        <taxon>Bacteria</taxon>
        <taxon>Bacillati</taxon>
        <taxon>Bacillota</taxon>
        <taxon>Bacilli</taxon>
        <taxon>Lactobacillales</taxon>
        <taxon>Lactobacillaceae</taxon>
        <taxon>Loigolactobacillus</taxon>
    </lineage>
</organism>
<evidence type="ECO:0000259" key="1">
    <source>
        <dbReference type="SMART" id="SM00966"/>
    </source>
</evidence>
<protein>
    <recommendedName>
        <fullName evidence="1">SpoVT-AbrB domain-containing protein</fullName>
    </recommendedName>
</protein>
<dbReference type="InterPro" id="IPR007159">
    <property type="entry name" value="SpoVT-AbrB_dom"/>
</dbReference>
<proteinExistence type="predicted"/>
<dbReference type="RefSeq" id="WP_057904964.1">
    <property type="nucleotide sequence ID" value="NZ_AZDA01000091.1"/>
</dbReference>
<dbReference type="GO" id="GO:0003677">
    <property type="term" value="F:DNA binding"/>
    <property type="evidence" value="ECO:0007669"/>
    <property type="project" value="InterPro"/>
</dbReference>
<dbReference type="NCBIfam" id="TIGR01439">
    <property type="entry name" value="lp_hng_hel_AbrB"/>
    <property type="match status" value="1"/>
</dbReference>
<dbReference type="PATRIC" id="fig|1423726.3.peg.550"/>
<dbReference type="InterPro" id="IPR037914">
    <property type="entry name" value="SpoVT-AbrB_sf"/>
</dbReference>
<comment type="caution">
    <text evidence="2">The sequence shown here is derived from an EMBL/GenBank/DDBJ whole genome shotgun (WGS) entry which is preliminary data.</text>
</comment>
<feature type="domain" description="SpoVT-AbrB" evidence="1">
    <location>
        <begin position="8"/>
        <end position="54"/>
    </location>
</feature>
<dbReference type="SUPFAM" id="SSF89447">
    <property type="entry name" value="AbrB/MazE/MraZ-like"/>
    <property type="match status" value="1"/>
</dbReference>
<reference evidence="2 3" key="1">
    <citation type="journal article" date="2015" name="Genome Announc.">
        <title>Expanding the biotechnology potential of lactobacilli through comparative genomics of 213 strains and associated genera.</title>
        <authorList>
            <person name="Sun Z."/>
            <person name="Harris H.M."/>
            <person name="McCann A."/>
            <person name="Guo C."/>
            <person name="Argimon S."/>
            <person name="Zhang W."/>
            <person name="Yang X."/>
            <person name="Jeffery I.B."/>
            <person name="Cooney J.C."/>
            <person name="Kagawa T.F."/>
            <person name="Liu W."/>
            <person name="Song Y."/>
            <person name="Salvetti E."/>
            <person name="Wrobel A."/>
            <person name="Rasinkangas P."/>
            <person name="Parkhill J."/>
            <person name="Rea M.C."/>
            <person name="O'Sullivan O."/>
            <person name="Ritari J."/>
            <person name="Douillard F.P."/>
            <person name="Paul Ross R."/>
            <person name="Yang R."/>
            <person name="Briner A.E."/>
            <person name="Felis G.E."/>
            <person name="de Vos W.M."/>
            <person name="Barrangou R."/>
            <person name="Klaenhammer T.R."/>
            <person name="Caufield P.W."/>
            <person name="Cui Y."/>
            <person name="Zhang H."/>
            <person name="O'Toole P.W."/>
        </authorList>
    </citation>
    <scope>NUCLEOTIDE SEQUENCE [LARGE SCALE GENOMIC DNA]</scope>
    <source>
        <strain evidence="2 3">DSM 20003</strain>
    </source>
</reference>
<dbReference type="OrthoDB" id="9811597at2"/>
<evidence type="ECO:0000313" key="3">
    <source>
        <dbReference type="Proteomes" id="UP000051461"/>
    </source>
</evidence>
<dbReference type="Pfam" id="PF04014">
    <property type="entry name" value="MazE_antitoxin"/>
    <property type="match status" value="1"/>
</dbReference>
<dbReference type="Proteomes" id="UP000051461">
    <property type="component" value="Unassembled WGS sequence"/>
</dbReference>
<dbReference type="STRING" id="1423726.FC07_GL000535"/>
<accession>A0A0R1GSV1</accession>
<sequence>MKPIVAQTTVSHNGQVVLPSLMRKALQIEPGDQVTWALSADGNLLVETTPSAQQWSSLLAAASIPIEKVTLDQQSRYDPQKAPHFHDWMVNG</sequence>
<dbReference type="SMART" id="SM00966">
    <property type="entry name" value="SpoVT_AbrB"/>
    <property type="match status" value="1"/>
</dbReference>
<keyword evidence="3" id="KW-1185">Reference proteome</keyword>
<dbReference type="AlphaFoldDB" id="A0A0R1GSV1"/>
<dbReference type="EMBL" id="AZDA01000091">
    <property type="protein sequence ID" value="KRK34522.1"/>
    <property type="molecule type" value="Genomic_DNA"/>
</dbReference>
<name>A0A0R1GSV1_9LACO</name>
<evidence type="ECO:0000313" key="2">
    <source>
        <dbReference type="EMBL" id="KRK34522.1"/>
    </source>
</evidence>
<dbReference type="Gene3D" id="2.10.260.10">
    <property type="match status" value="1"/>
</dbReference>
<gene>
    <name evidence="2" type="ORF">FC07_GL000535</name>
</gene>